<dbReference type="GO" id="GO:0030632">
    <property type="term" value="P:D-alanine biosynthetic process"/>
    <property type="evidence" value="ECO:0007669"/>
    <property type="project" value="UniProtKB-UniRule"/>
</dbReference>
<dbReference type="GO" id="GO:0005829">
    <property type="term" value="C:cytosol"/>
    <property type="evidence" value="ECO:0007669"/>
    <property type="project" value="TreeGrafter"/>
</dbReference>
<comment type="similarity">
    <text evidence="5">Belongs to the alanine racemase family.</text>
</comment>
<comment type="cofactor">
    <cofactor evidence="2 5 6">
        <name>pyridoxal 5'-phosphate</name>
        <dbReference type="ChEBI" id="CHEBI:597326"/>
    </cofactor>
</comment>
<dbReference type="GO" id="GO:0030170">
    <property type="term" value="F:pyridoxal phosphate binding"/>
    <property type="evidence" value="ECO:0007669"/>
    <property type="project" value="UniProtKB-UniRule"/>
</dbReference>
<keyword evidence="10" id="KW-1185">Reference proteome</keyword>
<feature type="active site" description="Proton acceptor; specific for L-alanine" evidence="5">
    <location>
        <position position="264"/>
    </location>
</feature>
<dbReference type="Pfam" id="PF01168">
    <property type="entry name" value="Ala_racemase_N"/>
    <property type="match status" value="1"/>
</dbReference>
<evidence type="ECO:0000313" key="10">
    <source>
        <dbReference type="Proteomes" id="UP000076476"/>
    </source>
</evidence>
<dbReference type="Gene3D" id="2.40.37.10">
    <property type="entry name" value="Lyase, Ornithine Decarboxylase, Chain A, domain 1"/>
    <property type="match status" value="1"/>
</dbReference>
<dbReference type="PANTHER" id="PTHR30511:SF0">
    <property type="entry name" value="ALANINE RACEMASE, CATABOLIC-RELATED"/>
    <property type="match status" value="1"/>
</dbReference>
<feature type="modified residue" description="N6-(pyridoxal phosphate)lysine" evidence="5 6">
    <location>
        <position position="39"/>
    </location>
</feature>
<dbReference type="SUPFAM" id="SSF51419">
    <property type="entry name" value="PLP-binding barrel"/>
    <property type="match status" value="1"/>
</dbReference>
<dbReference type="InterPro" id="IPR011079">
    <property type="entry name" value="Ala_racemase_C"/>
</dbReference>
<evidence type="ECO:0000256" key="1">
    <source>
        <dbReference type="ARBA" id="ARBA00000316"/>
    </source>
</evidence>
<dbReference type="PANTHER" id="PTHR30511">
    <property type="entry name" value="ALANINE RACEMASE"/>
    <property type="match status" value="1"/>
</dbReference>
<dbReference type="UniPathway" id="UPA00042">
    <property type="reaction ID" value="UER00497"/>
</dbReference>
<dbReference type="EMBL" id="LWBR01000026">
    <property type="protein sequence ID" value="KZN96114.1"/>
    <property type="molecule type" value="Genomic_DNA"/>
</dbReference>
<dbReference type="STRING" id="33936.AZI98_10400"/>
<comment type="catalytic activity">
    <reaction evidence="1 5">
        <text>L-alanine = D-alanine</text>
        <dbReference type="Rhea" id="RHEA:20249"/>
        <dbReference type="ChEBI" id="CHEBI:57416"/>
        <dbReference type="ChEBI" id="CHEBI:57972"/>
        <dbReference type="EC" id="5.1.1.1"/>
    </reaction>
</comment>
<organism evidence="9 10">
    <name type="scientific">Aeribacillus pallidus</name>
    <dbReference type="NCBI Taxonomy" id="33936"/>
    <lineage>
        <taxon>Bacteria</taxon>
        <taxon>Bacillati</taxon>
        <taxon>Bacillota</taxon>
        <taxon>Bacilli</taxon>
        <taxon>Bacillales</taxon>
        <taxon>Bacillaceae</taxon>
        <taxon>Aeribacillus</taxon>
    </lineage>
</organism>
<dbReference type="EC" id="5.1.1.1" evidence="5"/>
<feature type="domain" description="Alanine racemase C-terminal" evidence="8">
    <location>
        <begin position="243"/>
        <end position="368"/>
    </location>
</feature>
<dbReference type="CDD" id="cd00430">
    <property type="entry name" value="PLPDE_III_AR"/>
    <property type="match status" value="1"/>
</dbReference>
<comment type="function">
    <text evidence="5">Catalyzes the interconversion of L-alanine and D-alanine. May also act on other amino acids.</text>
</comment>
<proteinExistence type="inferred from homology"/>
<evidence type="ECO:0000313" key="9">
    <source>
        <dbReference type="EMBL" id="KZN96114.1"/>
    </source>
</evidence>
<feature type="active site" description="Proton acceptor; specific for D-alanine" evidence="5">
    <location>
        <position position="39"/>
    </location>
</feature>
<evidence type="ECO:0000256" key="3">
    <source>
        <dbReference type="ARBA" id="ARBA00022898"/>
    </source>
</evidence>
<dbReference type="InterPro" id="IPR009006">
    <property type="entry name" value="Ala_racemase/Decarboxylase_C"/>
</dbReference>
<protein>
    <recommendedName>
        <fullName evidence="5">Alanine racemase</fullName>
        <ecNumber evidence="5">5.1.1.1</ecNumber>
    </recommendedName>
</protein>
<feature type="binding site" evidence="5 7">
    <location>
        <position position="311"/>
    </location>
    <ligand>
        <name>substrate</name>
    </ligand>
</feature>
<dbReference type="GO" id="GO:0009252">
    <property type="term" value="P:peptidoglycan biosynthetic process"/>
    <property type="evidence" value="ECO:0007669"/>
    <property type="project" value="TreeGrafter"/>
</dbReference>
<name>A0A165XK28_9BACI</name>
<keyword evidence="4 5" id="KW-0413">Isomerase</keyword>
<dbReference type="SUPFAM" id="SSF50621">
    <property type="entry name" value="Alanine racemase C-terminal domain-like"/>
    <property type="match status" value="1"/>
</dbReference>
<dbReference type="Proteomes" id="UP000076476">
    <property type="component" value="Unassembled WGS sequence"/>
</dbReference>
<evidence type="ECO:0000256" key="6">
    <source>
        <dbReference type="PIRSR" id="PIRSR600821-50"/>
    </source>
</evidence>
<sequence length="384" mass="42652">MQNYFRDTWAEINLDHIEANIHGLKEHLPNETEIIAVVKANAYGHGDVEVAQAALSAGAAKLAVAFLDEALKLRQAGIKAPILVLGAVRPEDVTVAGENGISVTAYSAEWLESSGKYLGKTSVNIHLKLDTGMGRIGIRDKKELEQAISLIKGQQLFRLEGIFTHFATADEHDTAYFEQQYERFLELLQIVDTDGLIIHCANSAATLRFPTKTFNAVRFGISMYGLAPSEFIKSTLPFPLYEAFSLHSKIVHIKKIKKGEKVSYGATYAAKEEEWIGTVPIGYADGWIRKLTGSEVLVDGRRVPIIGRICMDQLMIKLPEKKPVGTKVTLIGSQGNDMISVDEVAKRLETINYEIPCMINWRVPRIYIRNGGKTNVRNPLLTEK</sequence>
<dbReference type="PROSITE" id="PS00395">
    <property type="entry name" value="ALANINE_RACEMASE"/>
    <property type="match status" value="1"/>
</dbReference>
<gene>
    <name evidence="9" type="ORF">AZI98_10400</name>
</gene>
<keyword evidence="3 5" id="KW-0663">Pyridoxal phosphate</keyword>
<evidence type="ECO:0000259" key="8">
    <source>
        <dbReference type="SMART" id="SM01005"/>
    </source>
</evidence>
<dbReference type="InterPro" id="IPR000821">
    <property type="entry name" value="Ala_racemase"/>
</dbReference>
<dbReference type="NCBIfam" id="TIGR00492">
    <property type="entry name" value="alr"/>
    <property type="match status" value="1"/>
</dbReference>
<dbReference type="RefSeq" id="WP_063388228.1">
    <property type="nucleotide sequence ID" value="NZ_LWBR01000026.1"/>
</dbReference>
<dbReference type="GO" id="GO:0008784">
    <property type="term" value="F:alanine racemase activity"/>
    <property type="evidence" value="ECO:0007669"/>
    <property type="project" value="UniProtKB-UniRule"/>
</dbReference>
<dbReference type="InterPro" id="IPR029066">
    <property type="entry name" value="PLP-binding_barrel"/>
</dbReference>
<dbReference type="Pfam" id="PF00842">
    <property type="entry name" value="Ala_racemase_C"/>
    <property type="match status" value="1"/>
</dbReference>
<dbReference type="PRINTS" id="PR00992">
    <property type="entry name" value="ALARACEMASE"/>
</dbReference>
<dbReference type="AlphaFoldDB" id="A0A165XK28"/>
<evidence type="ECO:0000256" key="5">
    <source>
        <dbReference type="HAMAP-Rule" id="MF_01201"/>
    </source>
</evidence>
<dbReference type="FunFam" id="2.40.37.10:FF:000006">
    <property type="entry name" value="Alanine racemase"/>
    <property type="match status" value="1"/>
</dbReference>
<evidence type="ECO:0000256" key="2">
    <source>
        <dbReference type="ARBA" id="ARBA00001933"/>
    </source>
</evidence>
<reference evidence="9 10" key="1">
    <citation type="submission" date="2016-04" db="EMBL/GenBank/DDBJ databases">
        <title>Draft genome sequence of Aeribacillus pallidus 8m3 from petroleum reservoir.</title>
        <authorList>
            <person name="Poltaraus A.B."/>
            <person name="Nazina T.N."/>
            <person name="Tourova T.P."/>
            <person name="Malakho S.M."/>
            <person name="Korshunova A.V."/>
            <person name="Sokolova D.S."/>
        </authorList>
    </citation>
    <scope>NUCLEOTIDE SEQUENCE [LARGE SCALE GENOMIC DNA]</scope>
    <source>
        <strain evidence="9 10">8m3</strain>
    </source>
</reference>
<comment type="pathway">
    <text evidence="5">Amino-acid biosynthesis; D-alanine biosynthesis; D-alanine from L-alanine: step 1/1.</text>
</comment>
<dbReference type="Gene3D" id="3.20.20.10">
    <property type="entry name" value="Alanine racemase"/>
    <property type="match status" value="1"/>
</dbReference>
<dbReference type="SMART" id="SM01005">
    <property type="entry name" value="Ala_racemase_C"/>
    <property type="match status" value="1"/>
</dbReference>
<dbReference type="OrthoDB" id="9813814at2"/>
<dbReference type="HAMAP" id="MF_01201">
    <property type="entry name" value="Ala_racemase"/>
    <property type="match status" value="1"/>
</dbReference>
<evidence type="ECO:0000256" key="7">
    <source>
        <dbReference type="PIRSR" id="PIRSR600821-52"/>
    </source>
</evidence>
<accession>A0A165XK28</accession>
<comment type="caution">
    <text evidence="9">The sequence shown here is derived from an EMBL/GenBank/DDBJ whole genome shotgun (WGS) entry which is preliminary data.</text>
</comment>
<dbReference type="InterPro" id="IPR001608">
    <property type="entry name" value="Ala_racemase_N"/>
</dbReference>
<feature type="binding site" evidence="5 7">
    <location>
        <position position="135"/>
    </location>
    <ligand>
        <name>substrate</name>
    </ligand>
</feature>
<dbReference type="InterPro" id="IPR020622">
    <property type="entry name" value="Ala_racemase_pyridoxalP-BS"/>
</dbReference>
<dbReference type="FunFam" id="3.20.20.10:FF:000002">
    <property type="entry name" value="Alanine racemase"/>
    <property type="match status" value="1"/>
</dbReference>
<evidence type="ECO:0000256" key="4">
    <source>
        <dbReference type="ARBA" id="ARBA00023235"/>
    </source>
</evidence>